<accession>A0A1M6QEE8</accession>
<evidence type="ECO:0008006" key="3">
    <source>
        <dbReference type="Google" id="ProtNLM"/>
    </source>
</evidence>
<protein>
    <recommendedName>
        <fullName evidence="3">5-methyltetrahydropteroyltriglutamate--homocysteine methyltransferase</fullName>
    </recommendedName>
</protein>
<keyword evidence="2" id="KW-1185">Reference proteome</keyword>
<organism evidence="1 2">
    <name type="scientific">Desulforamulus aeronauticus DSM 10349</name>
    <dbReference type="NCBI Taxonomy" id="1121421"/>
    <lineage>
        <taxon>Bacteria</taxon>
        <taxon>Bacillati</taxon>
        <taxon>Bacillota</taxon>
        <taxon>Clostridia</taxon>
        <taxon>Eubacteriales</taxon>
        <taxon>Peptococcaceae</taxon>
        <taxon>Desulforamulus</taxon>
    </lineage>
</organism>
<dbReference type="EMBL" id="FRAR01000008">
    <property type="protein sequence ID" value="SHK18571.1"/>
    <property type="molecule type" value="Genomic_DNA"/>
</dbReference>
<sequence>MGYFFTNSAKSTTAPAPLRYDIVGSFLRPQALKEARLNRSTSLLGCFKNKQLLR</sequence>
<proteinExistence type="predicted"/>
<dbReference type="Proteomes" id="UP000183997">
    <property type="component" value="Unassembled WGS sequence"/>
</dbReference>
<dbReference type="STRING" id="1121421.SAMN02745123_00996"/>
<evidence type="ECO:0000313" key="1">
    <source>
        <dbReference type="EMBL" id="SHK18571.1"/>
    </source>
</evidence>
<name>A0A1M6QEE8_9FIRM</name>
<gene>
    <name evidence="1" type="ORF">SAMN02745123_00996</name>
</gene>
<dbReference type="AlphaFoldDB" id="A0A1M6QEE8"/>
<reference evidence="2" key="1">
    <citation type="submission" date="2016-11" db="EMBL/GenBank/DDBJ databases">
        <authorList>
            <person name="Varghese N."/>
            <person name="Submissions S."/>
        </authorList>
    </citation>
    <scope>NUCLEOTIDE SEQUENCE [LARGE SCALE GENOMIC DNA]</scope>
    <source>
        <strain evidence="2">DSM 10349</strain>
    </source>
</reference>
<evidence type="ECO:0000313" key="2">
    <source>
        <dbReference type="Proteomes" id="UP000183997"/>
    </source>
</evidence>